<protein>
    <submittedName>
        <fullName evidence="2">Uncharacterized protein</fullName>
    </submittedName>
</protein>
<comment type="caution">
    <text evidence="2">The sequence shown here is derived from an EMBL/GenBank/DDBJ whole genome shotgun (WGS) entry which is preliminary data.</text>
</comment>
<evidence type="ECO:0000256" key="1">
    <source>
        <dbReference type="SAM" id="Phobius"/>
    </source>
</evidence>
<evidence type="ECO:0000313" key="3">
    <source>
        <dbReference type="Proteomes" id="UP000325307"/>
    </source>
</evidence>
<keyword evidence="3" id="KW-1185">Reference proteome</keyword>
<keyword evidence="1" id="KW-0812">Transmembrane</keyword>
<dbReference type="EMBL" id="BKDJ01000015">
    <property type="protein sequence ID" value="GER24023.1"/>
    <property type="molecule type" value="Genomic_DNA"/>
</dbReference>
<feature type="transmembrane region" description="Helical" evidence="1">
    <location>
        <begin position="38"/>
        <end position="56"/>
    </location>
</feature>
<name>A0A5A7NTA6_9MICC</name>
<keyword evidence="1" id="KW-1133">Transmembrane helix</keyword>
<dbReference type="RefSeq" id="WP_149957620.1">
    <property type="nucleotide sequence ID" value="NZ_BKDJ01000015.1"/>
</dbReference>
<dbReference type="AlphaFoldDB" id="A0A5A7NTA6"/>
<reference evidence="2 3" key="1">
    <citation type="submission" date="2019-09" db="EMBL/GenBank/DDBJ databases">
        <title>Arthrobacter zafarii sp. nov., a moderately thermotolerant and halotolerant actinobacterium isolated from Cholistan desert soil of Pakistan.</title>
        <authorList>
            <person name="Amin A."/>
            <person name="Ahmed I."/>
            <person name="Khalid N."/>
            <person name="Schumann P."/>
            <person name="Busse H.J."/>
            <person name="Khan I.U."/>
            <person name="Li S."/>
            <person name="Li W.J."/>
        </authorList>
    </citation>
    <scope>NUCLEOTIDE SEQUENCE [LARGE SCALE GENOMIC DNA]</scope>
    <source>
        <strain evidence="2 3">NCCP-1664</strain>
    </source>
</reference>
<keyword evidence="1" id="KW-0472">Membrane</keyword>
<proteinExistence type="predicted"/>
<organism evidence="2 3">
    <name type="scientific">Zafaria cholistanensis</name>
    <dbReference type="NCBI Taxonomy" id="1682741"/>
    <lineage>
        <taxon>Bacteria</taxon>
        <taxon>Bacillati</taxon>
        <taxon>Actinomycetota</taxon>
        <taxon>Actinomycetes</taxon>
        <taxon>Micrococcales</taxon>
        <taxon>Micrococcaceae</taxon>
        <taxon>Zafaria</taxon>
    </lineage>
</organism>
<gene>
    <name evidence="2" type="ORF">NCCP1664_25180</name>
</gene>
<accession>A0A5A7NTA6</accession>
<sequence length="161" mass="16228">MADTPVPAIMPARRRIRRMQCGDGKGCGAEAGSAVVEFVFLGVLLLVPVVYAILAVSQLQAAAFAAVGAADHAAKVFVAADTEPRARAAAVDAAARAVRNMGLPAGSEDVSVRCSGPCLHPGSRVTVTVTVSVALPLLPAGAGADVGRASASATHRVERFG</sequence>
<evidence type="ECO:0000313" key="2">
    <source>
        <dbReference type="EMBL" id="GER24023.1"/>
    </source>
</evidence>
<dbReference type="Proteomes" id="UP000325307">
    <property type="component" value="Unassembled WGS sequence"/>
</dbReference>